<dbReference type="PROSITE" id="PS50088">
    <property type="entry name" value="ANK_REPEAT"/>
    <property type="match status" value="6"/>
</dbReference>
<evidence type="ECO:0000313" key="6">
    <source>
        <dbReference type="EMBL" id="CEJ90318.1"/>
    </source>
</evidence>
<dbReference type="Gene3D" id="1.25.40.20">
    <property type="entry name" value="Ankyrin repeat-containing domain"/>
    <property type="match status" value="5"/>
</dbReference>
<proteinExistence type="predicted"/>
<keyword evidence="4" id="KW-1133">Transmembrane helix</keyword>
<feature type="repeat" description="ANK" evidence="3">
    <location>
        <begin position="125"/>
        <end position="157"/>
    </location>
</feature>
<feature type="transmembrane region" description="Helical" evidence="4">
    <location>
        <begin position="242"/>
        <end position="263"/>
    </location>
</feature>
<feature type="repeat" description="ANK" evidence="3">
    <location>
        <begin position="594"/>
        <end position="626"/>
    </location>
</feature>
<evidence type="ECO:0000256" key="4">
    <source>
        <dbReference type="SAM" id="Phobius"/>
    </source>
</evidence>
<dbReference type="SUPFAM" id="SSF48403">
    <property type="entry name" value="Ankyrin repeat"/>
    <property type="match status" value="2"/>
</dbReference>
<dbReference type="PROSITE" id="PS50297">
    <property type="entry name" value="ANK_REP_REGION"/>
    <property type="match status" value="5"/>
</dbReference>
<feature type="repeat" description="ANK" evidence="3">
    <location>
        <begin position="392"/>
        <end position="424"/>
    </location>
</feature>
<sequence>MIRLPLEIVDAIIDKIDNEKTFSAAILCSRSIFNSHVGRLYQLNDEKCATNGNLESLANGYSTHACDWASLNGQLSTLKRAKEAGIVICDLQRLRWAVEGGHMAVLLYLLEQKDDAIDINSRFLDGLALLECAVLAGELEIVKQLVASGASIESNPNKENAFHLSVRDRHCDISDFFLLKGMDPSLRGPNDITTLNIAAGLGDVDMVKTLLAAGVPVFFFYVILFFEIYTPLFDAAEGGHVQIMRILLVLLAHGASISATRLWGLTALHIAARNGYTEAVRILLDHGSDISAVAHRQHTALEHAVTGRHFDMLELLIGRGASESAGDVAHALRISVSLTFVQAAEFLIKNGANVNEMRYGCGVLHLAAEAGNLVMIELLLRHGANISARVPYGKTPLLYAIDANQPAAVEALLAAGADIEEPHRDDYGCRPLGFAACRGHDEIVRILLDHGADMEARNSVDATAVVSLATEGHVSTMQLLLERGADASSRTSLGYNALEAATCDDDLEMVRLLLQDNIHRPQPKLQLHEAFYWACNGGRVAMVELFIEQGCNAATDGLPSGLLAMHGAMFSGNAELIDFLLEQDEADIDCRTALGRTPLFEAAEGGKLPMVEYLLLRNADPAAKDVYQAAPIFAAMRSGHLEAVELLVEACPESLLWVDGFGRTPVQWAELTGPEQLVAFTNDLLRRHELSYALEICVNSPFALPPTWDPENHWCAVCTRKVDHRISNMNCTVCLDGDFIICNDCVGEGMVCLDAAHRYSMWTNKGTDCLFCARSLGARYRYTSSK</sequence>
<dbReference type="HOGENOM" id="CLU_356854_0_0_1"/>
<evidence type="ECO:0000256" key="2">
    <source>
        <dbReference type="ARBA" id="ARBA00023043"/>
    </source>
</evidence>
<keyword evidence="4" id="KW-0812">Transmembrane</keyword>
<dbReference type="PANTHER" id="PTHR24198:SF165">
    <property type="entry name" value="ANKYRIN REPEAT-CONTAINING PROTEIN-RELATED"/>
    <property type="match status" value="1"/>
</dbReference>
<gene>
    <name evidence="6" type="ORF">VHEMI06109</name>
</gene>
<feature type="repeat" description="ANK" evidence="3">
    <location>
        <begin position="263"/>
        <end position="295"/>
    </location>
</feature>
<dbReference type="InterPro" id="IPR001810">
    <property type="entry name" value="F-box_dom"/>
</dbReference>
<organism evidence="6 7">
    <name type="scientific">[Torrubiella] hemipterigena</name>
    <dbReference type="NCBI Taxonomy" id="1531966"/>
    <lineage>
        <taxon>Eukaryota</taxon>
        <taxon>Fungi</taxon>
        <taxon>Dikarya</taxon>
        <taxon>Ascomycota</taxon>
        <taxon>Pezizomycotina</taxon>
        <taxon>Sordariomycetes</taxon>
        <taxon>Hypocreomycetidae</taxon>
        <taxon>Hypocreales</taxon>
        <taxon>Clavicipitaceae</taxon>
        <taxon>Clavicipitaceae incertae sedis</taxon>
        <taxon>'Torrubiella' clade</taxon>
    </lineage>
</organism>
<evidence type="ECO:0000256" key="1">
    <source>
        <dbReference type="ARBA" id="ARBA00022737"/>
    </source>
</evidence>
<keyword evidence="2 3" id="KW-0040">ANK repeat</keyword>
<protein>
    <recommendedName>
        <fullName evidence="5">F-box domain-containing protein</fullName>
    </recommendedName>
</protein>
<keyword evidence="4" id="KW-0472">Membrane</keyword>
<feature type="repeat" description="ANK" evidence="3">
    <location>
        <begin position="427"/>
        <end position="459"/>
    </location>
</feature>
<dbReference type="PANTHER" id="PTHR24198">
    <property type="entry name" value="ANKYRIN REPEAT AND PROTEIN KINASE DOMAIN-CONTAINING PROTEIN"/>
    <property type="match status" value="1"/>
</dbReference>
<dbReference type="Pfam" id="PF12796">
    <property type="entry name" value="Ank_2"/>
    <property type="match status" value="5"/>
</dbReference>
<dbReference type="SMART" id="SM00248">
    <property type="entry name" value="ANK"/>
    <property type="match status" value="17"/>
</dbReference>
<dbReference type="PRINTS" id="PR01415">
    <property type="entry name" value="ANKYRIN"/>
</dbReference>
<dbReference type="OrthoDB" id="20872at2759"/>
<evidence type="ECO:0000313" key="7">
    <source>
        <dbReference type="Proteomes" id="UP000039046"/>
    </source>
</evidence>
<accession>A0A0A1TIN3</accession>
<keyword evidence="1" id="KW-0677">Repeat</keyword>
<feature type="transmembrane region" description="Helical" evidence="4">
    <location>
        <begin position="210"/>
        <end position="230"/>
    </location>
</feature>
<dbReference type="PROSITE" id="PS50181">
    <property type="entry name" value="FBOX"/>
    <property type="match status" value="1"/>
</dbReference>
<dbReference type="InterPro" id="IPR002110">
    <property type="entry name" value="Ankyrin_rpt"/>
</dbReference>
<dbReference type="AlphaFoldDB" id="A0A0A1TIN3"/>
<dbReference type="STRING" id="1531966.A0A0A1TIN3"/>
<keyword evidence="7" id="KW-1185">Reference proteome</keyword>
<dbReference type="Proteomes" id="UP000039046">
    <property type="component" value="Unassembled WGS sequence"/>
</dbReference>
<dbReference type="InterPro" id="IPR036770">
    <property type="entry name" value="Ankyrin_rpt-contain_sf"/>
</dbReference>
<evidence type="ECO:0000259" key="5">
    <source>
        <dbReference type="PROSITE" id="PS50181"/>
    </source>
</evidence>
<reference evidence="6 7" key="1">
    <citation type="journal article" date="2015" name="Genome Announc.">
        <title>Draft Genome Sequence and Gene Annotation of the Entomopathogenic Fungus Verticillium hemipterigenum.</title>
        <authorList>
            <person name="Horn F."/>
            <person name="Habel A."/>
            <person name="Scharf D.H."/>
            <person name="Dworschak J."/>
            <person name="Brakhage A.A."/>
            <person name="Guthke R."/>
            <person name="Hertweck C."/>
            <person name="Linde J."/>
        </authorList>
    </citation>
    <scope>NUCLEOTIDE SEQUENCE [LARGE SCALE GENOMIC DNA]</scope>
</reference>
<feature type="repeat" description="ANK" evidence="3">
    <location>
        <begin position="359"/>
        <end position="391"/>
    </location>
</feature>
<feature type="domain" description="F-box" evidence="5">
    <location>
        <begin position="1"/>
        <end position="44"/>
    </location>
</feature>
<dbReference type="EMBL" id="CDHN01000003">
    <property type="protein sequence ID" value="CEJ90318.1"/>
    <property type="molecule type" value="Genomic_DNA"/>
</dbReference>
<name>A0A0A1TIN3_9HYPO</name>
<evidence type="ECO:0000256" key="3">
    <source>
        <dbReference type="PROSITE-ProRule" id="PRU00023"/>
    </source>
</evidence>